<keyword evidence="5" id="KW-0969">Cilium</keyword>
<dbReference type="PANTHER" id="PTHR39190:SF1">
    <property type="entry name" value="FLAGELLAR ASSEMBLY FACTOR FLIW"/>
    <property type="match status" value="1"/>
</dbReference>
<keyword evidence="5" id="KW-0966">Cell projection</keyword>
<comment type="subcellular location">
    <subcellularLocation>
        <location evidence="4">Cytoplasm</location>
    </subcellularLocation>
</comment>
<gene>
    <name evidence="4" type="primary">fliW</name>
    <name evidence="5" type="ORF">NPRO_08390</name>
</gene>
<proteinExistence type="inferred from homology"/>
<dbReference type="AlphaFoldDB" id="A0A809SDQ5"/>
<dbReference type="SUPFAM" id="SSF141457">
    <property type="entry name" value="BH3618-like"/>
    <property type="match status" value="1"/>
</dbReference>
<evidence type="ECO:0000313" key="5">
    <source>
        <dbReference type="EMBL" id="BBO23244.1"/>
    </source>
</evidence>
<evidence type="ECO:0000313" key="6">
    <source>
        <dbReference type="Proteomes" id="UP000662873"/>
    </source>
</evidence>
<dbReference type="GO" id="GO:0005737">
    <property type="term" value="C:cytoplasm"/>
    <property type="evidence" value="ECO:0007669"/>
    <property type="project" value="UniProtKB-SubCell"/>
</dbReference>
<evidence type="ECO:0000256" key="1">
    <source>
        <dbReference type="ARBA" id="ARBA00022490"/>
    </source>
</evidence>
<dbReference type="EMBL" id="AP021858">
    <property type="protein sequence ID" value="BBO23244.1"/>
    <property type="molecule type" value="Genomic_DNA"/>
</dbReference>
<reference evidence="5" key="1">
    <citation type="journal article" name="DNA Res.">
        <title>The physiological potential of anammox bacteria as revealed by their core genome structure.</title>
        <authorList>
            <person name="Okubo T."/>
            <person name="Toyoda A."/>
            <person name="Fukuhara K."/>
            <person name="Uchiyama I."/>
            <person name="Harigaya Y."/>
            <person name="Kuroiwa M."/>
            <person name="Suzuki T."/>
            <person name="Murakami Y."/>
            <person name="Suwa Y."/>
            <person name="Takami H."/>
        </authorList>
    </citation>
    <scope>NUCLEOTIDE SEQUENCE</scope>
    <source>
        <strain evidence="5">317325-2</strain>
    </source>
</reference>
<dbReference type="KEGG" id="npy:NPRO_08390"/>
<accession>A0A809SDQ5</accession>
<comment type="function">
    <text evidence="4">Acts as an anti-CsrA protein, binds CsrA and prevents it from repressing translation of its target genes, one of which is flagellin. Binds to flagellin and participates in the assembly of the flagellum.</text>
</comment>
<sequence>MPLLPGTRFGDVEFADADVIQFEQGLIGFDALKRFLLIPSKEGSAFAWLQSVDEPTLSFLVTDPALFVDEYEPILSESLRVEMRLLDSTPRLLLTTVSIPHGRPEQTSLNLAGPILINVQERIGRQFVVENEAYTIKYRVFSDREIEERPAA</sequence>
<dbReference type="HAMAP" id="MF_01185">
    <property type="entry name" value="FliW"/>
    <property type="match status" value="1"/>
</dbReference>
<dbReference type="NCBIfam" id="NF009793">
    <property type="entry name" value="PRK13285.1-1"/>
    <property type="match status" value="1"/>
</dbReference>
<dbReference type="Pfam" id="PF02623">
    <property type="entry name" value="FliW"/>
    <property type="match status" value="1"/>
</dbReference>
<keyword evidence="2 4" id="KW-1005">Bacterial flagellum biogenesis</keyword>
<comment type="similarity">
    <text evidence="4">Belongs to the FliW family.</text>
</comment>
<dbReference type="Gene3D" id="2.30.290.10">
    <property type="entry name" value="BH3618-like"/>
    <property type="match status" value="1"/>
</dbReference>
<protein>
    <recommendedName>
        <fullName evidence="4">Flagellar assembly factor FliW</fullName>
    </recommendedName>
</protein>
<dbReference type="GO" id="GO:0006417">
    <property type="term" value="P:regulation of translation"/>
    <property type="evidence" value="ECO:0007669"/>
    <property type="project" value="UniProtKB-KW"/>
</dbReference>
<dbReference type="GO" id="GO:0044780">
    <property type="term" value="P:bacterial-type flagellum assembly"/>
    <property type="evidence" value="ECO:0007669"/>
    <property type="project" value="UniProtKB-UniRule"/>
</dbReference>
<keyword evidence="4" id="KW-0143">Chaperone</keyword>
<evidence type="ECO:0000256" key="2">
    <source>
        <dbReference type="ARBA" id="ARBA00022795"/>
    </source>
</evidence>
<dbReference type="InterPro" id="IPR024046">
    <property type="entry name" value="Flagellar_assmbl_FliW_dom_sf"/>
</dbReference>
<organism evidence="5 6">
    <name type="scientific">Candidatus Nitrosymbiomonas proteolyticus</name>
    <dbReference type="NCBI Taxonomy" id="2608984"/>
    <lineage>
        <taxon>Bacteria</taxon>
        <taxon>Bacillati</taxon>
        <taxon>Armatimonadota</taxon>
        <taxon>Armatimonadota incertae sedis</taxon>
        <taxon>Candidatus Nitrosymbiomonas</taxon>
    </lineage>
</organism>
<dbReference type="Proteomes" id="UP000662873">
    <property type="component" value="Chromosome"/>
</dbReference>
<keyword evidence="1 4" id="KW-0963">Cytoplasm</keyword>
<dbReference type="PANTHER" id="PTHR39190">
    <property type="entry name" value="FLAGELLAR ASSEMBLY FACTOR FLIW"/>
    <property type="match status" value="1"/>
</dbReference>
<name>A0A809SDQ5_9BACT</name>
<keyword evidence="3 4" id="KW-0810">Translation regulation</keyword>
<keyword evidence="5" id="KW-0282">Flagellum</keyword>
<evidence type="ECO:0000256" key="4">
    <source>
        <dbReference type="HAMAP-Rule" id="MF_01185"/>
    </source>
</evidence>
<comment type="subunit">
    <text evidence="4">Interacts with translational regulator CsrA and flagellin(s).</text>
</comment>
<dbReference type="InterPro" id="IPR003775">
    <property type="entry name" value="Flagellar_assembly_factor_FliW"/>
</dbReference>
<evidence type="ECO:0000256" key="3">
    <source>
        <dbReference type="ARBA" id="ARBA00022845"/>
    </source>
</evidence>